<keyword evidence="2" id="KW-1185">Reference proteome</keyword>
<dbReference type="PATRIC" id="fig|1331060.3.peg.1503"/>
<evidence type="ECO:0000313" key="2">
    <source>
        <dbReference type="Proteomes" id="UP000015531"/>
    </source>
</evidence>
<dbReference type="OrthoDB" id="7475313at2"/>
<dbReference type="EMBL" id="ATDP01000076">
    <property type="protein sequence ID" value="EQB16400.1"/>
    <property type="molecule type" value="Genomic_DNA"/>
</dbReference>
<accession>T0IX24</accession>
<evidence type="ECO:0000313" key="1">
    <source>
        <dbReference type="EMBL" id="EQB16400.1"/>
    </source>
</evidence>
<name>T0IX24_9SPHN</name>
<sequence length="102" mass="11399">MPQDQRPLDQIKRYRIDPRDACLTCALDDLTLLYHGRSGQTHMVISPVPEILRAMQDGATMTVNDLWHRLAQSYDLGDRDDALAQVGAQLEALEALGLVRVA</sequence>
<comment type="caution">
    <text evidence="1">The sequence shown here is derived from an EMBL/GenBank/DDBJ whole genome shotgun (WGS) entry which is preliminary data.</text>
</comment>
<dbReference type="InterPro" id="IPR027599">
    <property type="entry name" value="PqqD-rel_X"/>
</dbReference>
<organism evidence="1 2">
    <name type="scientific">Sphingobium lactosutens DS20</name>
    <dbReference type="NCBI Taxonomy" id="1331060"/>
    <lineage>
        <taxon>Bacteria</taxon>
        <taxon>Pseudomonadati</taxon>
        <taxon>Pseudomonadota</taxon>
        <taxon>Alphaproteobacteria</taxon>
        <taxon>Sphingomonadales</taxon>
        <taxon>Sphingomonadaceae</taxon>
        <taxon>Sphingobium</taxon>
    </lineage>
</organism>
<dbReference type="AlphaFoldDB" id="T0IX24"/>
<dbReference type="Proteomes" id="UP000015531">
    <property type="component" value="Unassembled WGS sequence"/>
</dbReference>
<dbReference type="NCBIfam" id="TIGR04353">
    <property type="entry name" value="PqqD_rel_X"/>
    <property type="match status" value="1"/>
</dbReference>
<dbReference type="RefSeq" id="WP_021225394.1">
    <property type="nucleotide sequence ID" value="NZ_ATDP01000076.1"/>
</dbReference>
<proteinExistence type="predicted"/>
<reference evidence="1 2" key="1">
    <citation type="journal article" date="2013" name="Genome Announc.">
        <title>Draft Genome Sequence of Sphingobium lactosutens Strain DS20T, Isolated from a Hexachlorocyclohexane Dumpsite.</title>
        <authorList>
            <person name="Kumar R."/>
            <person name="Dwivedi V."/>
            <person name="Negi V."/>
            <person name="Khurana J.P."/>
            <person name="Lal R."/>
        </authorList>
    </citation>
    <scope>NUCLEOTIDE SEQUENCE [LARGE SCALE GENOMIC DNA]</scope>
    <source>
        <strain evidence="1 2">DS20</strain>
    </source>
</reference>
<protein>
    <submittedName>
        <fullName evidence="1">Uncharacterized protein</fullName>
    </submittedName>
</protein>
<gene>
    <name evidence="1" type="ORF">RLDS_07930</name>
</gene>